<keyword evidence="6 7" id="KW-0472">Membrane</keyword>
<dbReference type="KEGG" id="anr:Ana3638_21130"/>
<evidence type="ECO:0000259" key="8">
    <source>
        <dbReference type="PROSITE" id="PS50928"/>
    </source>
</evidence>
<dbReference type="AlphaFoldDB" id="A0A6P1TRK2"/>
<evidence type="ECO:0000313" key="10">
    <source>
        <dbReference type="Proteomes" id="UP000464314"/>
    </source>
</evidence>
<organism evidence="9 10">
    <name type="scientific">Anaerocolumna sedimenticola</name>
    <dbReference type="NCBI Taxonomy" id="2696063"/>
    <lineage>
        <taxon>Bacteria</taxon>
        <taxon>Bacillati</taxon>
        <taxon>Bacillota</taxon>
        <taxon>Clostridia</taxon>
        <taxon>Lachnospirales</taxon>
        <taxon>Lachnospiraceae</taxon>
        <taxon>Anaerocolumna</taxon>
    </lineage>
</organism>
<feature type="transmembrane region" description="Helical" evidence="7">
    <location>
        <begin position="145"/>
        <end position="168"/>
    </location>
</feature>
<dbReference type="PANTHER" id="PTHR43744">
    <property type="entry name" value="ABC TRANSPORTER PERMEASE PROTEIN MG189-RELATED-RELATED"/>
    <property type="match status" value="1"/>
</dbReference>
<accession>A0A6P1TRK2</accession>
<keyword evidence="3" id="KW-1003">Cell membrane</keyword>
<reference evidence="9 10" key="1">
    <citation type="submission" date="2020-01" db="EMBL/GenBank/DDBJ databases">
        <title>Genome analysis of Anaerocolumna sp. CBA3638.</title>
        <authorList>
            <person name="Kim J."/>
            <person name="Roh S.W."/>
        </authorList>
    </citation>
    <scope>NUCLEOTIDE SEQUENCE [LARGE SCALE GENOMIC DNA]</scope>
    <source>
        <strain evidence="9 10">CBA3638</strain>
    </source>
</reference>
<keyword evidence="2 7" id="KW-0813">Transport</keyword>
<feature type="transmembrane region" description="Helical" evidence="7">
    <location>
        <begin position="20"/>
        <end position="42"/>
    </location>
</feature>
<sequence>MTVKKVLSKKNLREVSFQSVIVLIAVVLLLLAFIPIILMFILSLKSNVQIYGNFWSLPHPIQWSNYNKAIGMLIPNMINTIIVVTIATVLTVLLSANAGYVFAKLEFPGKNFLFMAIISLMMVPGVLTLTSQYSLMQTYKIYNTWLALILPWISGGQVFGIILCRTFMTGLPTEVFESARMDGCNEFKALFKIAIPLAKPILATVAIMKMIDYYNDFIWPLMVIESNSKQVITVAIRVFQSATGSIDLGSMIAGFVFATIPMLLLFICTSRLYIEGITAGAVKG</sequence>
<feature type="transmembrane region" description="Helical" evidence="7">
    <location>
        <begin position="112"/>
        <end position="133"/>
    </location>
</feature>
<dbReference type="GO" id="GO:0055085">
    <property type="term" value="P:transmembrane transport"/>
    <property type="evidence" value="ECO:0007669"/>
    <property type="project" value="InterPro"/>
</dbReference>
<feature type="domain" description="ABC transmembrane type-1" evidence="8">
    <location>
        <begin position="77"/>
        <end position="269"/>
    </location>
</feature>
<dbReference type="InterPro" id="IPR000515">
    <property type="entry name" value="MetI-like"/>
</dbReference>
<keyword evidence="10" id="KW-1185">Reference proteome</keyword>
<dbReference type="PROSITE" id="PS50928">
    <property type="entry name" value="ABC_TM1"/>
    <property type="match status" value="1"/>
</dbReference>
<evidence type="ECO:0000256" key="6">
    <source>
        <dbReference type="ARBA" id="ARBA00023136"/>
    </source>
</evidence>
<dbReference type="Pfam" id="PF00528">
    <property type="entry name" value="BPD_transp_1"/>
    <property type="match status" value="1"/>
</dbReference>
<comment type="similarity">
    <text evidence="7">Belongs to the binding-protein-dependent transport system permease family.</text>
</comment>
<evidence type="ECO:0000256" key="5">
    <source>
        <dbReference type="ARBA" id="ARBA00022989"/>
    </source>
</evidence>
<evidence type="ECO:0000256" key="7">
    <source>
        <dbReference type="RuleBase" id="RU363032"/>
    </source>
</evidence>
<keyword evidence="4 7" id="KW-0812">Transmembrane</keyword>
<dbReference type="InterPro" id="IPR035906">
    <property type="entry name" value="MetI-like_sf"/>
</dbReference>
<evidence type="ECO:0000256" key="2">
    <source>
        <dbReference type="ARBA" id="ARBA00022448"/>
    </source>
</evidence>
<feature type="transmembrane region" description="Helical" evidence="7">
    <location>
        <begin position="251"/>
        <end position="274"/>
    </location>
</feature>
<gene>
    <name evidence="9" type="ORF">Ana3638_21130</name>
</gene>
<dbReference type="EMBL" id="CP048000">
    <property type="protein sequence ID" value="QHQ62977.1"/>
    <property type="molecule type" value="Genomic_DNA"/>
</dbReference>
<dbReference type="Proteomes" id="UP000464314">
    <property type="component" value="Chromosome"/>
</dbReference>
<evidence type="ECO:0000313" key="9">
    <source>
        <dbReference type="EMBL" id="QHQ62977.1"/>
    </source>
</evidence>
<comment type="subcellular location">
    <subcellularLocation>
        <location evidence="1 7">Cell membrane</location>
        <topology evidence="1 7">Multi-pass membrane protein</topology>
    </subcellularLocation>
</comment>
<feature type="transmembrane region" description="Helical" evidence="7">
    <location>
        <begin position="189"/>
        <end position="211"/>
    </location>
</feature>
<evidence type="ECO:0000256" key="3">
    <source>
        <dbReference type="ARBA" id="ARBA00022475"/>
    </source>
</evidence>
<dbReference type="PANTHER" id="PTHR43744:SF12">
    <property type="entry name" value="ABC TRANSPORTER PERMEASE PROTEIN MG189-RELATED"/>
    <property type="match status" value="1"/>
</dbReference>
<evidence type="ECO:0000256" key="4">
    <source>
        <dbReference type="ARBA" id="ARBA00022692"/>
    </source>
</evidence>
<name>A0A6P1TRK2_9FIRM</name>
<keyword evidence="5 7" id="KW-1133">Transmembrane helix</keyword>
<evidence type="ECO:0000256" key="1">
    <source>
        <dbReference type="ARBA" id="ARBA00004651"/>
    </source>
</evidence>
<protein>
    <submittedName>
        <fullName evidence="9">ABC transporter permease subunit</fullName>
    </submittedName>
</protein>
<proteinExistence type="inferred from homology"/>
<dbReference type="SUPFAM" id="SSF161098">
    <property type="entry name" value="MetI-like"/>
    <property type="match status" value="1"/>
</dbReference>
<dbReference type="Gene3D" id="1.10.3720.10">
    <property type="entry name" value="MetI-like"/>
    <property type="match status" value="1"/>
</dbReference>
<dbReference type="GO" id="GO:0005886">
    <property type="term" value="C:plasma membrane"/>
    <property type="evidence" value="ECO:0007669"/>
    <property type="project" value="UniProtKB-SubCell"/>
</dbReference>
<dbReference type="RefSeq" id="WP_161839799.1">
    <property type="nucleotide sequence ID" value="NZ_CP048000.1"/>
</dbReference>
<dbReference type="CDD" id="cd06261">
    <property type="entry name" value="TM_PBP2"/>
    <property type="match status" value="1"/>
</dbReference>
<feature type="transmembrane region" description="Helical" evidence="7">
    <location>
        <begin position="77"/>
        <end position="100"/>
    </location>
</feature>